<comment type="caution">
    <text evidence="5">The sequence shown here is derived from an EMBL/GenBank/DDBJ whole genome shotgun (WGS) entry which is preliminary data.</text>
</comment>
<protein>
    <submittedName>
        <fullName evidence="5">PRTRC system ParB family protein</fullName>
    </submittedName>
</protein>
<dbReference type="RefSeq" id="WP_188925724.1">
    <property type="nucleotide sequence ID" value="NZ_BMQI01000030.1"/>
</dbReference>
<dbReference type="NCBIfam" id="TIGR00180">
    <property type="entry name" value="parB_part"/>
    <property type="match status" value="1"/>
</dbReference>
<feature type="domain" description="ParB-like N-terminal" evidence="4">
    <location>
        <begin position="12"/>
        <end position="102"/>
    </location>
</feature>
<evidence type="ECO:0000256" key="3">
    <source>
        <dbReference type="SAM" id="MobiDB-lite"/>
    </source>
</evidence>
<dbReference type="Gene3D" id="3.90.1530.30">
    <property type="match status" value="1"/>
</dbReference>
<dbReference type="PANTHER" id="PTHR33375:SF1">
    <property type="entry name" value="CHROMOSOME-PARTITIONING PROTEIN PARB-RELATED"/>
    <property type="match status" value="1"/>
</dbReference>
<dbReference type="EMBL" id="JAKILJ010000032">
    <property type="protein sequence ID" value="MCL1106381.1"/>
    <property type="molecule type" value="Genomic_DNA"/>
</dbReference>
<gene>
    <name evidence="5" type="ORF">L2749_14130</name>
</gene>
<dbReference type="Pfam" id="PF17762">
    <property type="entry name" value="HTH_ParB"/>
    <property type="match status" value="1"/>
</dbReference>
<organism evidence="5 6">
    <name type="scientific">Shewanella algicola</name>
    <dbReference type="NCBI Taxonomy" id="640633"/>
    <lineage>
        <taxon>Bacteria</taxon>
        <taxon>Pseudomonadati</taxon>
        <taxon>Pseudomonadota</taxon>
        <taxon>Gammaproteobacteria</taxon>
        <taxon>Alteromonadales</taxon>
        <taxon>Shewanellaceae</taxon>
        <taxon>Shewanella</taxon>
    </lineage>
</organism>
<evidence type="ECO:0000256" key="2">
    <source>
        <dbReference type="ARBA" id="ARBA00022829"/>
    </source>
</evidence>
<evidence type="ECO:0000313" key="6">
    <source>
        <dbReference type="Proteomes" id="UP001139408"/>
    </source>
</evidence>
<accession>A0A9X1Z570</accession>
<dbReference type="SMART" id="SM00470">
    <property type="entry name" value="ParB"/>
    <property type="match status" value="1"/>
</dbReference>
<dbReference type="SUPFAM" id="SSF110849">
    <property type="entry name" value="ParB/Sulfiredoxin"/>
    <property type="match status" value="1"/>
</dbReference>
<dbReference type="GO" id="GO:0007059">
    <property type="term" value="P:chromosome segregation"/>
    <property type="evidence" value="ECO:0007669"/>
    <property type="project" value="UniProtKB-KW"/>
</dbReference>
<dbReference type="GO" id="GO:0003677">
    <property type="term" value="F:DNA binding"/>
    <property type="evidence" value="ECO:0007669"/>
    <property type="project" value="InterPro"/>
</dbReference>
<dbReference type="NCBIfam" id="TIGR03734">
    <property type="entry name" value="PRTRC_parB"/>
    <property type="match status" value="1"/>
</dbReference>
<keyword evidence="2" id="KW-0159">Chromosome partition</keyword>
<feature type="compositionally biased region" description="Polar residues" evidence="3">
    <location>
        <begin position="368"/>
        <end position="378"/>
    </location>
</feature>
<proteinExistence type="inferred from homology"/>
<reference evidence="5" key="1">
    <citation type="submission" date="2022-01" db="EMBL/GenBank/DDBJ databases">
        <title>Whole genome-based taxonomy of the Shewanellaceae.</title>
        <authorList>
            <person name="Martin-Rodriguez A.J."/>
        </authorList>
    </citation>
    <scope>NUCLEOTIDE SEQUENCE</scope>
    <source>
        <strain evidence="5">DSM 23803</strain>
    </source>
</reference>
<dbReference type="Proteomes" id="UP001139408">
    <property type="component" value="Unassembled WGS sequence"/>
</dbReference>
<dbReference type="Gene3D" id="1.10.10.2830">
    <property type="match status" value="1"/>
</dbReference>
<dbReference type="InterPro" id="IPR036086">
    <property type="entry name" value="ParB/Sulfiredoxin_sf"/>
</dbReference>
<sequence>MEQAQHLSANNTMLPLSMIDDLPFGNSRRSRNEAKYNEMKNSVMKRGVIQPVLVRPAADRFEIVAGYGRLSASRELGLTEIPVLIKPLSDAEALEHQIEENVNRESLSIIDECKAVQQLSAFYNGDRQAIADRLVWSSKKVNERIEILKCCEEVLDAVSWGSITVGHALLLAPFSVKLQQGTLKKIIAEKWTVSYLRQRASKGQQYLTLAKFDTQDCNLCPHNSEAQSGLFGLDSHKAACSNISCFKEKTNQWLETRKVELSEQYGTVLLVQQINEADRNSVDALTVGETQFLTGCQACEKRVVLIDDRLGRSLGSTIDNQCIDQICFNKCIEALTTTPPLVSSVSEKNNEELPESSVTTEKAAPQKGASSKTKTTNKPVSCAVPKKVVETNKAILRETSAELLMPNEHFQLAMSYAALKRLCTGYTATSSELASPTHFEETIKSALRVSVEELKAEIINATLHLATKQDAQNFSMTDIMINCMSFADNARQVAVAKWNPTKALLAEYTVGSLTALCIKAGLDTAMNNHEAGSFNKAAASGKGKFIDTIIATEFDWSDFAPDEYLALIK</sequence>
<dbReference type="PANTHER" id="PTHR33375">
    <property type="entry name" value="CHROMOSOME-PARTITIONING PROTEIN PARB-RELATED"/>
    <property type="match status" value="1"/>
</dbReference>
<dbReference type="Pfam" id="PF02195">
    <property type="entry name" value="ParB_N"/>
    <property type="match status" value="1"/>
</dbReference>
<dbReference type="InterPro" id="IPR022396">
    <property type="entry name" value="PRTRC_ParB"/>
</dbReference>
<dbReference type="InterPro" id="IPR041468">
    <property type="entry name" value="HTH_ParB/Spo0J"/>
</dbReference>
<dbReference type="InterPro" id="IPR050336">
    <property type="entry name" value="Chromosome_partition/occlusion"/>
</dbReference>
<evidence type="ECO:0000256" key="1">
    <source>
        <dbReference type="ARBA" id="ARBA00006295"/>
    </source>
</evidence>
<comment type="similarity">
    <text evidence="1">Belongs to the ParB family.</text>
</comment>
<keyword evidence="6" id="KW-1185">Reference proteome</keyword>
<dbReference type="InterPro" id="IPR004437">
    <property type="entry name" value="ParB/RepB/Spo0J"/>
</dbReference>
<dbReference type="SUPFAM" id="SSF109709">
    <property type="entry name" value="KorB DNA-binding domain-like"/>
    <property type="match status" value="1"/>
</dbReference>
<evidence type="ECO:0000313" key="5">
    <source>
        <dbReference type="EMBL" id="MCL1106381.1"/>
    </source>
</evidence>
<dbReference type="GO" id="GO:0005694">
    <property type="term" value="C:chromosome"/>
    <property type="evidence" value="ECO:0007669"/>
    <property type="project" value="TreeGrafter"/>
</dbReference>
<dbReference type="AlphaFoldDB" id="A0A9X1Z570"/>
<dbReference type="InterPro" id="IPR003115">
    <property type="entry name" value="ParB_N"/>
</dbReference>
<evidence type="ECO:0000259" key="4">
    <source>
        <dbReference type="SMART" id="SM00470"/>
    </source>
</evidence>
<name>A0A9X1Z570_9GAMM</name>
<feature type="region of interest" description="Disordered" evidence="3">
    <location>
        <begin position="343"/>
        <end position="378"/>
    </location>
</feature>